<dbReference type="InterPro" id="IPR046357">
    <property type="entry name" value="PPIase_dom_sf"/>
</dbReference>
<evidence type="ECO:0000256" key="4">
    <source>
        <dbReference type="ARBA" id="ARBA00022692"/>
    </source>
</evidence>
<evidence type="ECO:0000256" key="3">
    <source>
        <dbReference type="ARBA" id="ARBA00022519"/>
    </source>
</evidence>
<proteinExistence type="inferred from homology"/>
<evidence type="ECO:0000313" key="15">
    <source>
        <dbReference type="Proteomes" id="UP000028640"/>
    </source>
</evidence>
<evidence type="ECO:0000256" key="2">
    <source>
        <dbReference type="ARBA" id="ARBA00022475"/>
    </source>
</evidence>
<keyword evidence="5 12" id="KW-1133">Transmembrane helix</keyword>
<dbReference type="Gene3D" id="3.10.50.40">
    <property type="match status" value="1"/>
</dbReference>
<accession>A0A085G786</accession>
<keyword evidence="6 12" id="KW-0472">Membrane</keyword>
<keyword evidence="11 14" id="KW-0413">Isomerase</keyword>
<evidence type="ECO:0000256" key="8">
    <source>
        <dbReference type="ARBA" id="ARBA00038408"/>
    </source>
</evidence>
<evidence type="ECO:0000256" key="5">
    <source>
        <dbReference type="ARBA" id="ARBA00022989"/>
    </source>
</evidence>
<feature type="transmembrane region" description="Helical" evidence="12">
    <location>
        <begin position="12"/>
        <end position="35"/>
    </location>
</feature>
<comment type="caution">
    <text evidence="14">The sequence shown here is derived from an EMBL/GenBank/DDBJ whole genome shotgun (WGS) entry which is preliminary data.</text>
</comment>
<dbReference type="InterPro" id="IPR018247">
    <property type="entry name" value="EF_Hand_1_Ca_BS"/>
</dbReference>
<dbReference type="InterPro" id="IPR052029">
    <property type="entry name" value="PpiD_chaperone"/>
</dbReference>
<evidence type="ECO:0000256" key="11">
    <source>
        <dbReference type="PROSITE-ProRule" id="PRU00278"/>
    </source>
</evidence>
<dbReference type="eggNOG" id="COG0760">
    <property type="taxonomic scope" value="Bacteria"/>
</dbReference>
<dbReference type="SUPFAM" id="SSF54534">
    <property type="entry name" value="FKBP-like"/>
    <property type="match status" value="1"/>
</dbReference>
<keyword evidence="4 12" id="KW-0812">Transmembrane</keyword>
<dbReference type="EMBL" id="JMPJ01000064">
    <property type="protein sequence ID" value="KFC79581.1"/>
    <property type="molecule type" value="Genomic_DNA"/>
</dbReference>
<organism evidence="14 15">
    <name type="scientific">Ewingella americana (strain ATCC 33852 / DSM 4580 / CCUG 14506 / JCM 5911 / LMG 7869 / NCTC 12157 / CDC 1468-78)</name>
    <dbReference type="NCBI Taxonomy" id="910964"/>
    <lineage>
        <taxon>Bacteria</taxon>
        <taxon>Pseudomonadati</taxon>
        <taxon>Pseudomonadota</taxon>
        <taxon>Gammaproteobacteria</taxon>
        <taxon>Enterobacterales</taxon>
        <taxon>Yersiniaceae</taxon>
        <taxon>Ewingella</taxon>
    </lineage>
</organism>
<protein>
    <recommendedName>
        <fullName evidence="9">Periplasmic chaperone PpiD</fullName>
    </recommendedName>
    <alternativeName>
        <fullName evidence="10">Periplasmic folding chaperone</fullName>
    </alternativeName>
</protein>
<evidence type="ECO:0000256" key="10">
    <source>
        <dbReference type="ARBA" id="ARBA00042775"/>
    </source>
</evidence>
<dbReference type="InterPro" id="IPR027304">
    <property type="entry name" value="Trigger_fact/SurA_dom_sf"/>
</dbReference>
<keyword evidence="2" id="KW-1003">Cell membrane</keyword>
<dbReference type="Gene3D" id="1.10.4030.10">
    <property type="entry name" value="Porin chaperone SurA, peptide-binding domain"/>
    <property type="match status" value="1"/>
</dbReference>
<dbReference type="PROSITE" id="PS50198">
    <property type="entry name" value="PPIC_PPIASE_2"/>
    <property type="match status" value="1"/>
</dbReference>
<dbReference type="RefSeq" id="WP_034792377.1">
    <property type="nucleotide sequence ID" value="NZ_JMPJ01000064.1"/>
</dbReference>
<keyword evidence="3" id="KW-0997">Cell inner membrane</keyword>
<name>A0A085G786_EWIA3</name>
<dbReference type="GeneID" id="78382567"/>
<evidence type="ECO:0000259" key="13">
    <source>
        <dbReference type="PROSITE" id="PS50198"/>
    </source>
</evidence>
<dbReference type="GO" id="GO:0005886">
    <property type="term" value="C:plasma membrane"/>
    <property type="evidence" value="ECO:0007669"/>
    <property type="project" value="UniProtKB-SubCell"/>
</dbReference>
<dbReference type="AlphaFoldDB" id="A0A085G786"/>
<dbReference type="OrthoDB" id="9812372at2"/>
<keyword evidence="15" id="KW-1185">Reference proteome</keyword>
<sequence>MMDNLRAAANHVVLKIILALIILSFILTGVGNYLIGGSGDYAAKVNGQEIGRAQLEEAVQNQRSRLQQQLGDQFSALAGSEGYMQQLRQESLNNLIDVTLLDQYSKKLGITVSDQQIKDAILATPQFQTDGHFDNAKYLQSIQGMGYSADNFAKLMKQQLVSQQLAQAFGTSDFVLPSETSAMSDLLLQERDVRTATLDTAALAAKQQVSDSEAQAFYDQNKNNFVSPEEVKVSYIEMDAAALQGKTTVTDADISAYYDQHKSEFGQPERRRYSVIVLKNQADADAVAAELKNGADFAQLAKTKSIDTLSGKQGGLMDWVEPETTLPEFKSANLTTKGQVSGVIKSDSGFFILRLEDIQPEQIKPLAQVHDSIVDKLKQDKATDAYYALQQKVSEAANNDNESLASAEEAAGVKATHTDWFTQQSIPAGINFKPVVQAIFDGGLIGQDGTPGSNSDIITVDGDRAFVVRVDAHKAEGVKPFAEVKEQVVTMVKRQKAEDQARVDGEKLLTALKAGKGDEALKAAGLSFGDVQKVQRSQQPSAFEQNVYALPHPQKDQPVYGLSQDDQGNSVLVQLTAVNPGKLPDNETTRFEQELQQSSSNVTFDALLSNLRQEAKIKLGSAAQVQ</sequence>
<reference evidence="14 15" key="1">
    <citation type="submission" date="2014-05" db="EMBL/GenBank/DDBJ databases">
        <title>ATOL: Assembling a taxonomically balanced genome-scale reconstruction of the evolutionary history of the Enterobacteriaceae.</title>
        <authorList>
            <person name="Plunkett G.III."/>
            <person name="Neeno-Eckwall E.C."/>
            <person name="Glasner J.D."/>
            <person name="Perna N.T."/>
        </authorList>
    </citation>
    <scope>NUCLEOTIDE SEQUENCE [LARGE SCALE GENOMIC DNA]</scope>
    <source>
        <strain evidence="14 15">ATCC 33852</strain>
    </source>
</reference>
<gene>
    <name evidence="14" type="ORF">GEAM_2733</name>
</gene>
<keyword evidence="7" id="KW-0143">Chaperone</keyword>
<comment type="subcellular location">
    <subcellularLocation>
        <location evidence="1">Cell inner membrane</location>
        <topology evidence="1">Single-pass type II membrane protein</topology>
        <orientation evidence="1">Periplasmic side</orientation>
    </subcellularLocation>
</comment>
<dbReference type="InterPro" id="IPR000297">
    <property type="entry name" value="PPIase_PpiC"/>
</dbReference>
<dbReference type="GO" id="GO:0003755">
    <property type="term" value="F:peptidyl-prolyl cis-trans isomerase activity"/>
    <property type="evidence" value="ECO:0007669"/>
    <property type="project" value="UniProtKB-KW"/>
</dbReference>
<evidence type="ECO:0000256" key="1">
    <source>
        <dbReference type="ARBA" id="ARBA00004382"/>
    </source>
</evidence>
<dbReference type="NCBIfam" id="NF008054">
    <property type="entry name" value="PRK10788.1"/>
    <property type="match status" value="1"/>
</dbReference>
<feature type="domain" description="PpiC" evidence="13">
    <location>
        <begin position="268"/>
        <end position="357"/>
    </location>
</feature>
<dbReference type="PANTHER" id="PTHR47529:SF1">
    <property type="entry name" value="PERIPLASMIC CHAPERONE PPID"/>
    <property type="match status" value="1"/>
</dbReference>
<evidence type="ECO:0000256" key="9">
    <source>
        <dbReference type="ARBA" id="ARBA00040743"/>
    </source>
</evidence>
<keyword evidence="11" id="KW-0697">Rotamase</keyword>
<evidence type="ECO:0000256" key="6">
    <source>
        <dbReference type="ARBA" id="ARBA00023136"/>
    </source>
</evidence>
<dbReference type="Pfam" id="PF13624">
    <property type="entry name" value="SurA_N_3"/>
    <property type="match status" value="1"/>
</dbReference>
<dbReference type="STRING" id="910964.GEAM_2733"/>
<evidence type="ECO:0000256" key="12">
    <source>
        <dbReference type="SAM" id="Phobius"/>
    </source>
</evidence>
<evidence type="ECO:0000256" key="7">
    <source>
        <dbReference type="ARBA" id="ARBA00023186"/>
    </source>
</evidence>
<evidence type="ECO:0000313" key="14">
    <source>
        <dbReference type="EMBL" id="KFC79581.1"/>
    </source>
</evidence>
<dbReference type="PROSITE" id="PS00018">
    <property type="entry name" value="EF_HAND_1"/>
    <property type="match status" value="1"/>
</dbReference>
<dbReference type="SUPFAM" id="SSF109998">
    <property type="entry name" value="Triger factor/SurA peptide-binding domain-like"/>
    <property type="match status" value="1"/>
</dbReference>
<comment type="similarity">
    <text evidence="8">Belongs to the PpiD chaperone family.</text>
</comment>
<dbReference type="Proteomes" id="UP000028640">
    <property type="component" value="Unassembled WGS sequence"/>
</dbReference>
<dbReference type="PANTHER" id="PTHR47529">
    <property type="entry name" value="PEPTIDYL-PROLYL CIS-TRANS ISOMERASE D"/>
    <property type="match status" value="1"/>
</dbReference>
<dbReference type="Pfam" id="PF13145">
    <property type="entry name" value="Rotamase_2"/>
    <property type="match status" value="1"/>
</dbReference>